<feature type="region of interest" description="Disordered" evidence="1">
    <location>
        <begin position="126"/>
        <end position="147"/>
    </location>
</feature>
<accession>A0ABD0PT19</accession>
<dbReference type="EMBL" id="JAMKFB020000013">
    <property type="protein sequence ID" value="KAL0177188.1"/>
    <property type="molecule type" value="Genomic_DNA"/>
</dbReference>
<sequence length="179" mass="19563">WSERYAEDFLELANQLKWHDAAPGACFQLGLDNKTICCDLPVCEYPLIELIKLVLYLNGSNFEVEEIREDYKSCRSAPSGTRRVTPAHISPGTPTYRTNGLDHLPCPKRPHVLQSAICFLSPEPRAAARTGTPPAATTPRSNPPASHVAGHIHIEDLMDLALPMGFDAPILSPSPASPL</sequence>
<gene>
    <name evidence="2" type="ORF">M9458_026082</name>
</gene>
<feature type="non-terminal residue" evidence="2">
    <location>
        <position position="179"/>
    </location>
</feature>
<evidence type="ECO:0000313" key="2">
    <source>
        <dbReference type="EMBL" id="KAL0177188.1"/>
    </source>
</evidence>
<evidence type="ECO:0000256" key="1">
    <source>
        <dbReference type="SAM" id="MobiDB-lite"/>
    </source>
</evidence>
<comment type="caution">
    <text evidence="2">The sequence shown here is derived from an EMBL/GenBank/DDBJ whole genome shotgun (WGS) entry which is preliminary data.</text>
</comment>
<protein>
    <submittedName>
        <fullName evidence="2">Uncharacterized protein</fullName>
    </submittedName>
</protein>
<dbReference type="Proteomes" id="UP001529510">
    <property type="component" value="Unassembled WGS sequence"/>
</dbReference>
<feature type="compositionally biased region" description="Low complexity" evidence="1">
    <location>
        <begin position="126"/>
        <end position="140"/>
    </location>
</feature>
<dbReference type="AlphaFoldDB" id="A0ABD0PT19"/>
<reference evidence="2 3" key="1">
    <citation type="submission" date="2024-05" db="EMBL/GenBank/DDBJ databases">
        <title>Genome sequencing and assembly of Indian major carp, Cirrhinus mrigala (Hamilton, 1822).</title>
        <authorList>
            <person name="Mohindra V."/>
            <person name="Chowdhury L.M."/>
            <person name="Lal K."/>
            <person name="Jena J.K."/>
        </authorList>
    </citation>
    <scope>NUCLEOTIDE SEQUENCE [LARGE SCALE GENOMIC DNA]</scope>
    <source>
        <strain evidence="2">CM1030</strain>
        <tissue evidence="2">Blood</tissue>
    </source>
</reference>
<name>A0ABD0PT19_CIRMR</name>
<organism evidence="2 3">
    <name type="scientific">Cirrhinus mrigala</name>
    <name type="common">Mrigala</name>
    <dbReference type="NCBI Taxonomy" id="683832"/>
    <lineage>
        <taxon>Eukaryota</taxon>
        <taxon>Metazoa</taxon>
        <taxon>Chordata</taxon>
        <taxon>Craniata</taxon>
        <taxon>Vertebrata</taxon>
        <taxon>Euteleostomi</taxon>
        <taxon>Actinopterygii</taxon>
        <taxon>Neopterygii</taxon>
        <taxon>Teleostei</taxon>
        <taxon>Ostariophysi</taxon>
        <taxon>Cypriniformes</taxon>
        <taxon>Cyprinidae</taxon>
        <taxon>Labeoninae</taxon>
        <taxon>Labeonini</taxon>
        <taxon>Cirrhinus</taxon>
    </lineage>
</organism>
<evidence type="ECO:0000313" key="3">
    <source>
        <dbReference type="Proteomes" id="UP001529510"/>
    </source>
</evidence>
<proteinExistence type="predicted"/>
<keyword evidence="3" id="KW-1185">Reference proteome</keyword>
<feature type="non-terminal residue" evidence="2">
    <location>
        <position position="1"/>
    </location>
</feature>